<name>A0A084XUJ7_9PROT</name>
<organism evidence="1 2">
    <name type="scientific">Candidatus Accumulibacter vicinus</name>
    <dbReference type="NCBI Taxonomy" id="2954382"/>
    <lineage>
        <taxon>Bacteria</taxon>
        <taxon>Pseudomonadati</taxon>
        <taxon>Pseudomonadota</taxon>
        <taxon>Betaproteobacteria</taxon>
        <taxon>Candidatus Accumulibacter</taxon>
    </lineage>
</organism>
<accession>A0A084XUJ7</accession>
<gene>
    <name evidence="1" type="ORF">CAPSK01_004579</name>
</gene>
<reference evidence="1 2" key="1">
    <citation type="submission" date="2014-07" db="EMBL/GenBank/DDBJ databases">
        <title>Expanding our view of genomic diversity in Candidatus Accumulibacter clades.</title>
        <authorList>
            <person name="Skennerton C.T."/>
            <person name="Barr J.J."/>
            <person name="Slater F.R."/>
            <person name="Bond P.L."/>
            <person name="Tyson G.W."/>
        </authorList>
    </citation>
    <scope>NUCLEOTIDE SEQUENCE [LARGE SCALE GENOMIC DNA]</scope>
    <source>
        <strain evidence="2">SK-01</strain>
    </source>
</reference>
<evidence type="ECO:0000313" key="1">
    <source>
        <dbReference type="EMBL" id="KFB66141.1"/>
    </source>
</evidence>
<comment type="caution">
    <text evidence="1">The sequence shown here is derived from an EMBL/GenBank/DDBJ whole genome shotgun (WGS) entry which is preliminary data.</text>
</comment>
<protein>
    <submittedName>
        <fullName evidence="1">Uncharacterized protein</fullName>
    </submittedName>
</protein>
<dbReference type="AlphaFoldDB" id="A0A084XUJ7"/>
<proteinExistence type="predicted"/>
<evidence type="ECO:0000313" key="2">
    <source>
        <dbReference type="Proteomes" id="UP000019812"/>
    </source>
</evidence>
<dbReference type="Proteomes" id="UP000019812">
    <property type="component" value="Unassembled WGS sequence"/>
</dbReference>
<dbReference type="EMBL" id="JDSS02000050">
    <property type="protein sequence ID" value="KFB66141.1"/>
    <property type="molecule type" value="Genomic_DNA"/>
</dbReference>
<sequence length="48" mass="4747">MPTVAAASAGKAMGKDAALKILGKRFAHEGLGGVVVALAVELTRAGQL</sequence>